<dbReference type="PANTHER" id="PTHR20883">
    <property type="entry name" value="PHYTANOYL-COA DIOXYGENASE DOMAIN CONTAINING 1"/>
    <property type="match status" value="1"/>
</dbReference>
<dbReference type="Pfam" id="PF05721">
    <property type="entry name" value="PhyH"/>
    <property type="match status" value="1"/>
</dbReference>
<sequence length="291" mass="32345">MISQHDIEIYRRDGYLVVPDVLNTGELRALQAVIDDWIARAASVDRHDDVYDLEPSHTRAQPRVRRIKTPHKIDRRFNDLVRHPNVVAILSRLIGPDLRLHGSKLNMKAPRYGSPVEWHQDWAFYPHTNDDILAIGVMLDDMELSNGPLLVVPGSHKGPIFDHHAGGAFCGAIAPEAIADEARRAVPLTGRAGSMSFHHVRLLHGSALNTSNRRRQLLLYEVAAADAWPLMGVANLAEFDSRMVAGERTITPRVTPVPVRMPLPPAAHQGSIYENQTGSRQRFFATAEAVG</sequence>
<keyword evidence="2" id="KW-1185">Reference proteome</keyword>
<keyword evidence="1" id="KW-0223">Dioxygenase</keyword>
<dbReference type="OrthoDB" id="9791262at2"/>
<protein>
    <submittedName>
        <fullName evidence="1">Phytanoyl-CoA dioxygenase family protein</fullName>
    </submittedName>
</protein>
<reference evidence="1 2" key="1">
    <citation type="submission" date="2019-06" db="EMBL/GenBank/DDBJ databases">
        <title>New taxonomy in bacterial strain CC-CFT640, isolated from vineyard.</title>
        <authorList>
            <person name="Lin S.-Y."/>
            <person name="Tsai C.-F."/>
            <person name="Young C.-C."/>
        </authorList>
    </citation>
    <scope>NUCLEOTIDE SEQUENCE [LARGE SCALE GENOMIC DNA]</scope>
    <source>
        <strain evidence="1 2">CC-CFT640</strain>
    </source>
</reference>
<keyword evidence="1" id="KW-0560">Oxidoreductase</keyword>
<accession>A0A5C8PKY8</accession>
<dbReference type="Gene3D" id="2.60.120.620">
    <property type="entry name" value="q2cbj1_9rhob like domain"/>
    <property type="match status" value="1"/>
</dbReference>
<dbReference type="Proteomes" id="UP000321638">
    <property type="component" value="Unassembled WGS sequence"/>
</dbReference>
<name>A0A5C8PKY8_9HYPH</name>
<evidence type="ECO:0000313" key="2">
    <source>
        <dbReference type="Proteomes" id="UP000321638"/>
    </source>
</evidence>
<dbReference type="GO" id="GO:0005506">
    <property type="term" value="F:iron ion binding"/>
    <property type="evidence" value="ECO:0007669"/>
    <property type="project" value="UniProtKB-ARBA"/>
</dbReference>
<dbReference type="AlphaFoldDB" id="A0A5C8PKY8"/>
<dbReference type="InterPro" id="IPR008775">
    <property type="entry name" value="Phytyl_CoA_dOase-like"/>
</dbReference>
<gene>
    <name evidence="1" type="ORF">FHP25_17370</name>
</gene>
<organism evidence="1 2">
    <name type="scientific">Vineibacter terrae</name>
    <dbReference type="NCBI Taxonomy" id="2586908"/>
    <lineage>
        <taxon>Bacteria</taxon>
        <taxon>Pseudomonadati</taxon>
        <taxon>Pseudomonadota</taxon>
        <taxon>Alphaproteobacteria</taxon>
        <taxon>Hyphomicrobiales</taxon>
        <taxon>Vineibacter</taxon>
    </lineage>
</organism>
<dbReference type="PANTHER" id="PTHR20883:SF46">
    <property type="entry name" value="PHYTANOYL-COA HYDROXYLASE"/>
    <property type="match status" value="1"/>
</dbReference>
<dbReference type="RefSeq" id="WP_147848223.1">
    <property type="nucleotide sequence ID" value="NZ_VDUZ01000019.1"/>
</dbReference>
<dbReference type="SUPFAM" id="SSF51197">
    <property type="entry name" value="Clavaminate synthase-like"/>
    <property type="match status" value="1"/>
</dbReference>
<proteinExistence type="predicted"/>
<dbReference type="GO" id="GO:0016706">
    <property type="term" value="F:2-oxoglutarate-dependent dioxygenase activity"/>
    <property type="evidence" value="ECO:0007669"/>
    <property type="project" value="UniProtKB-ARBA"/>
</dbReference>
<dbReference type="EMBL" id="VDUZ01000019">
    <property type="protein sequence ID" value="TXL74260.1"/>
    <property type="molecule type" value="Genomic_DNA"/>
</dbReference>
<evidence type="ECO:0000313" key="1">
    <source>
        <dbReference type="EMBL" id="TXL74260.1"/>
    </source>
</evidence>
<comment type="caution">
    <text evidence="1">The sequence shown here is derived from an EMBL/GenBank/DDBJ whole genome shotgun (WGS) entry which is preliminary data.</text>
</comment>